<evidence type="ECO:0000256" key="1">
    <source>
        <dbReference type="SAM" id="MobiDB-lite"/>
    </source>
</evidence>
<name>A0A1Y3BM11_EURMA</name>
<keyword evidence="3" id="KW-1185">Reference proteome</keyword>
<reference evidence="2 3" key="1">
    <citation type="submission" date="2017-03" db="EMBL/GenBank/DDBJ databases">
        <title>Genome Survey of Euroglyphus maynei.</title>
        <authorList>
            <person name="Arlian L.G."/>
            <person name="Morgan M.S."/>
            <person name="Rider S.D."/>
        </authorList>
    </citation>
    <scope>NUCLEOTIDE SEQUENCE [LARGE SCALE GENOMIC DNA]</scope>
    <source>
        <strain evidence="2">Arlian Lab</strain>
        <tissue evidence="2">Whole body</tissue>
    </source>
</reference>
<organism evidence="2 3">
    <name type="scientific">Euroglyphus maynei</name>
    <name type="common">Mayne's house dust mite</name>
    <dbReference type="NCBI Taxonomy" id="6958"/>
    <lineage>
        <taxon>Eukaryota</taxon>
        <taxon>Metazoa</taxon>
        <taxon>Ecdysozoa</taxon>
        <taxon>Arthropoda</taxon>
        <taxon>Chelicerata</taxon>
        <taxon>Arachnida</taxon>
        <taxon>Acari</taxon>
        <taxon>Acariformes</taxon>
        <taxon>Sarcoptiformes</taxon>
        <taxon>Astigmata</taxon>
        <taxon>Psoroptidia</taxon>
        <taxon>Analgoidea</taxon>
        <taxon>Pyroglyphidae</taxon>
        <taxon>Pyroglyphinae</taxon>
        <taxon>Euroglyphus</taxon>
    </lineage>
</organism>
<dbReference type="AlphaFoldDB" id="A0A1Y3BM11"/>
<accession>A0A1Y3BM11</accession>
<proteinExistence type="predicted"/>
<dbReference type="EMBL" id="MUJZ01015166">
    <property type="protein sequence ID" value="OTF81127.1"/>
    <property type="molecule type" value="Genomic_DNA"/>
</dbReference>
<evidence type="ECO:0000313" key="3">
    <source>
        <dbReference type="Proteomes" id="UP000194236"/>
    </source>
</evidence>
<sequence length="92" mass="10098">MYCDGPQQPHPLPPLSFTLTESVEQHRHHNNQPLWSNTSAATDCINKSIITTASNLSQASTKSAHPYELPFVFKSPPPNASLGNHNNESTAF</sequence>
<protein>
    <submittedName>
        <fullName evidence="2">Uncharacterized protein</fullName>
    </submittedName>
</protein>
<comment type="caution">
    <text evidence="2">The sequence shown here is derived from an EMBL/GenBank/DDBJ whole genome shotgun (WGS) entry which is preliminary data.</text>
</comment>
<feature type="compositionally biased region" description="Polar residues" evidence="1">
    <location>
        <begin position="81"/>
        <end position="92"/>
    </location>
</feature>
<feature type="region of interest" description="Disordered" evidence="1">
    <location>
        <begin position="69"/>
        <end position="92"/>
    </location>
</feature>
<gene>
    <name evidence="2" type="ORF">BLA29_012263</name>
</gene>
<evidence type="ECO:0000313" key="2">
    <source>
        <dbReference type="EMBL" id="OTF81127.1"/>
    </source>
</evidence>
<dbReference type="Proteomes" id="UP000194236">
    <property type="component" value="Unassembled WGS sequence"/>
</dbReference>